<comment type="caution">
    <text evidence="2">The sequence shown here is derived from an EMBL/GenBank/DDBJ whole genome shotgun (WGS) entry which is preliminary data.</text>
</comment>
<feature type="transmembrane region" description="Helical" evidence="1">
    <location>
        <begin position="214"/>
        <end position="235"/>
    </location>
</feature>
<feature type="transmembrane region" description="Helical" evidence="1">
    <location>
        <begin position="12"/>
        <end position="32"/>
    </location>
</feature>
<feature type="transmembrane region" description="Helical" evidence="1">
    <location>
        <begin position="73"/>
        <end position="93"/>
    </location>
</feature>
<feature type="transmembrane region" description="Helical" evidence="1">
    <location>
        <begin position="185"/>
        <end position="202"/>
    </location>
</feature>
<keyword evidence="3" id="KW-1185">Reference proteome</keyword>
<organism evidence="2 3">
    <name type="scientific">Roseicyclus persicicus</name>
    <dbReference type="NCBI Taxonomy" id="2650661"/>
    <lineage>
        <taxon>Bacteria</taxon>
        <taxon>Pseudomonadati</taxon>
        <taxon>Pseudomonadota</taxon>
        <taxon>Alphaproteobacteria</taxon>
        <taxon>Rhodobacterales</taxon>
        <taxon>Roseobacteraceae</taxon>
        <taxon>Roseicyclus</taxon>
    </lineage>
</organism>
<sequence length="444" mass="48482">MTTAAAPSKVKRVFGVPVAVALFFVAMMLPTAVSVNLGGLRLSAYRVVLIVMFLPMLIQLLSGRAGRIHIFDMLVFAHCAWALLALINWGGVAQGIESGGIYIVEFAGAYLLARVYIRGYADFAAMARLYVGLVLGTLLFTIPEALTGVHILHDTISGALGGPMAPFIEPRMGLERTFGPFDHPILYGVFSAAAFSLAYFVLAEARLMNGRGMAKVVGVGLATFMSASGGPYVVLMMQCFVAAWQRVLGKIQGRWAALFTLFALMYIAIDLFSTKTPFHVFVNNFTFSRQSAYNRILIFEYGTAEVARHPIFGIGLGDWERPSWMSDSMDNFWLVTAVRYGLPAFFLLVALLLGLIWAAGQRKGLPADWRRARHAWAFTLFGITVAAATVHLWNALFVLFLFLIGAGAWLLDAKPGPARPAVPGAARRPRPTIAARPLQPARLF</sequence>
<feature type="transmembrane region" description="Helical" evidence="1">
    <location>
        <begin position="99"/>
        <end position="117"/>
    </location>
</feature>
<gene>
    <name evidence="2" type="ORF">HCU73_03180</name>
</gene>
<evidence type="ECO:0000313" key="3">
    <source>
        <dbReference type="Proteomes" id="UP000526408"/>
    </source>
</evidence>
<keyword evidence="1" id="KW-0812">Transmembrane</keyword>
<dbReference type="PANTHER" id="PTHR37422">
    <property type="entry name" value="TEICHURONIC ACID BIOSYNTHESIS PROTEIN TUAE"/>
    <property type="match status" value="1"/>
</dbReference>
<dbReference type="EMBL" id="JAAZQQ010000001">
    <property type="protein sequence ID" value="NKX43582.1"/>
    <property type="molecule type" value="Genomic_DNA"/>
</dbReference>
<proteinExistence type="predicted"/>
<evidence type="ECO:0000256" key="1">
    <source>
        <dbReference type="SAM" id="Phobius"/>
    </source>
</evidence>
<feature type="transmembrane region" description="Helical" evidence="1">
    <location>
        <begin position="129"/>
        <end position="152"/>
    </location>
</feature>
<dbReference type="Proteomes" id="UP000526408">
    <property type="component" value="Unassembled WGS sequence"/>
</dbReference>
<dbReference type="InterPro" id="IPR051533">
    <property type="entry name" value="WaaL-like"/>
</dbReference>
<dbReference type="PANTHER" id="PTHR37422:SF23">
    <property type="entry name" value="TEICHURONIC ACID BIOSYNTHESIS PROTEIN TUAE"/>
    <property type="match status" value="1"/>
</dbReference>
<reference evidence="2 3" key="1">
    <citation type="submission" date="2020-04" db="EMBL/GenBank/DDBJ databases">
        <authorList>
            <person name="Yoon J."/>
        </authorList>
    </citation>
    <scope>NUCLEOTIDE SEQUENCE [LARGE SCALE GENOMIC DNA]</scope>
    <source>
        <strain evidence="2 3">KMU-115</strain>
    </source>
</reference>
<feature type="transmembrane region" description="Helical" evidence="1">
    <location>
        <begin position="378"/>
        <end position="411"/>
    </location>
</feature>
<evidence type="ECO:0000313" key="2">
    <source>
        <dbReference type="EMBL" id="NKX43582.1"/>
    </source>
</evidence>
<keyword evidence="1" id="KW-1133">Transmembrane helix</keyword>
<feature type="transmembrane region" description="Helical" evidence="1">
    <location>
        <begin position="332"/>
        <end position="358"/>
    </location>
</feature>
<feature type="transmembrane region" description="Helical" evidence="1">
    <location>
        <begin position="44"/>
        <end position="61"/>
    </location>
</feature>
<dbReference type="RefSeq" id="WP_168621941.1">
    <property type="nucleotide sequence ID" value="NZ_JAAZQQ010000001.1"/>
</dbReference>
<dbReference type="AlphaFoldDB" id="A0A7X6GYP0"/>
<name>A0A7X6GYP0_9RHOB</name>
<keyword evidence="1" id="KW-0472">Membrane</keyword>
<evidence type="ECO:0008006" key="4">
    <source>
        <dbReference type="Google" id="ProtNLM"/>
    </source>
</evidence>
<accession>A0A7X6GYP0</accession>
<protein>
    <recommendedName>
        <fullName evidence="4">O-antigen ligase domain-containing protein</fullName>
    </recommendedName>
</protein>
<feature type="transmembrane region" description="Helical" evidence="1">
    <location>
        <begin position="255"/>
        <end position="272"/>
    </location>
</feature>